<dbReference type="InterPro" id="IPR051013">
    <property type="entry name" value="MBL_superfamily_lactonases"/>
</dbReference>
<evidence type="ECO:0000256" key="1">
    <source>
        <dbReference type="ARBA" id="ARBA00001947"/>
    </source>
</evidence>
<evidence type="ECO:0000313" key="7">
    <source>
        <dbReference type="EMBL" id="PNG89765.1"/>
    </source>
</evidence>
<name>A0A2J7YP11_STRMQ</name>
<reference evidence="7 8" key="1">
    <citation type="submission" date="2015-09" db="EMBL/GenBank/DDBJ databases">
        <title>Genome sequence, genome mining and natural product profiling of a biocontrol bacterium Streptomyces malaysiensis F913.</title>
        <authorList>
            <person name="Xu Y."/>
            <person name="Wei J."/>
            <person name="Xie J."/>
            <person name="Li T."/>
            <person name="Zhou Z."/>
        </authorList>
    </citation>
    <scope>NUCLEOTIDE SEQUENCE [LARGE SCALE GENOMIC DNA]</scope>
    <source>
        <strain evidence="7 8">F913</strain>
    </source>
</reference>
<comment type="cofactor">
    <cofactor evidence="1">
        <name>Zn(2+)</name>
        <dbReference type="ChEBI" id="CHEBI:29105"/>
    </cofactor>
</comment>
<dbReference type="Pfam" id="PF00753">
    <property type="entry name" value="Lactamase_B"/>
    <property type="match status" value="1"/>
</dbReference>
<evidence type="ECO:0000256" key="5">
    <source>
        <dbReference type="ARBA" id="ARBA00022833"/>
    </source>
</evidence>
<proteinExistence type="inferred from homology"/>
<evidence type="ECO:0000259" key="6">
    <source>
        <dbReference type="SMART" id="SM00849"/>
    </source>
</evidence>
<accession>A0A2J7YP11</accession>
<comment type="caution">
    <text evidence="7">The sequence shown here is derived from an EMBL/GenBank/DDBJ whole genome shotgun (WGS) entry which is preliminary data.</text>
</comment>
<dbReference type="GO" id="GO:0046872">
    <property type="term" value="F:metal ion binding"/>
    <property type="evidence" value="ECO:0007669"/>
    <property type="project" value="UniProtKB-KW"/>
</dbReference>
<keyword evidence="3" id="KW-0479">Metal-binding</keyword>
<dbReference type="Proteomes" id="UP000236520">
    <property type="component" value="Unassembled WGS sequence"/>
</dbReference>
<dbReference type="Gene3D" id="3.60.15.10">
    <property type="entry name" value="Ribonuclease Z/Hydroxyacylglutathione hydrolase-like"/>
    <property type="match status" value="1"/>
</dbReference>
<dbReference type="InterPro" id="IPR036866">
    <property type="entry name" value="RibonucZ/Hydroxyglut_hydro"/>
</dbReference>
<evidence type="ECO:0000256" key="2">
    <source>
        <dbReference type="ARBA" id="ARBA00007749"/>
    </source>
</evidence>
<dbReference type="GO" id="GO:0016787">
    <property type="term" value="F:hydrolase activity"/>
    <property type="evidence" value="ECO:0007669"/>
    <property type="project" value="UniProtKB-KW"/>
</dbReference>
<feature type="domain" description="Metallo-beta-lactamase" evidence="6">
    <location>
        <begin position="26"/>
        <end position="215"/>
    </location>
</feature>
<dbReference type="AlphaFoldDB" id="A0A2J7YP11"/>
<evidence type="ECO:0000313" key="8">
    <source>
        <dbReference type="Proteomes" id="UP000236520"/>
    </source>
</evidence>
<dbReference type="RefSeq" id="WP_100804598.1">
    <property type="nucleotide sequence ID" value="NZ_JBEXUO010000013.1"/>
</dbReference>
<keyword evidence="4" id="KW-0378">Hydrolase</keyword>
<dbReference type="EMBL" id="LJIW01000002">
    <property type="protein sequence ID" value="PNG89765.1"/>
    <property type="molecule type" value="Genomic_DNA"/>
</dbReference>
<comment type="similarity">
    <text evidence="2">Belongs to the metallo-beta-lactamase superfamily.</text>
</comment>
<sequence>MSPVHDVTELVQGFPGRSTRHGGLGWSSVTLLRGADRTILVDCGSFGMRPLLARRLSEHGVDPPTVTDILLTHAHYDHAANYLLFPKARVHISSVELDWARAQDPAFSPLPELYVQDLATNPRTRRIDTAADGRADVLPGIEAIAASGHTPGSLVYRVQGRTAPVIFTGDAAKNRAELVSGTADMSLGHQASSRSITRIRDLFREHPGTVLIPGHDAAMAWPDDVDRPIRLAPVRAGLQIWPDDDLSLIHDVDLTLPKD</sequence>
<dbReference type="InterPro" id="IPR001279">
    <property type="entry name" value="Metallo-B-lactamas"/>
</dbReference>
<evidence type="ECO:0000256" key="4">
    <source>
        <dbReference type="ARBA" id="ARBA00022801"/>
    </source>
</evidence>
<dbReference type="SUPFAM" id="SSF56281">
    <property type="entry name" value="Metallo-hydrolase/oxidoreductase"/>
    <property type="match status" value="1"/>
</dbReference>
<keyword evidence="8" id="KW-1185">Reference proteome</keyword>
<dbReference type="SMART" id="SM00849">
    <property type="entry name" value="Lactamase_B"/>
    <property type="match status" value="1"/>
</dbReference>
<organism evidence="7 8">
    <name type="scientific">Streptomyces malaysiensis</name>
    <dbReference type="NCBI Taxonomy" id="92644"/>
    <lineage>
        <taxon>Bacteria</taxon>
        <taxon>Bacillati</taxon>
        <taxon>Actinomycetota</taxon>
        <taxon>Actinomycetes</taxon>
        <taxon>Kitasatosporales</taxon>
        <taxon>Streptomycetaceae</taxon>
        <taxon>Streptomyces</taxon>
        <taxon>Streptomyces violaceusniger group</taxon>
    </lineage>
</organism>
<dbReference type="PANTHER" id="PTHR42978">
    <property type="entry name" value="QUORUM-QUENCHING LACTONASE YTNP-RELATED-RELATED"/>
    <property type="match status" value="1"/>
</dbReference>
<dbReference type="PANTHER" id="PTHR42978:SF7">
    <property type="entry name" value="METALLO-HYDROLASE RV2300C-RELATED"/>
    <property type="match status" value="1"/>
</dbReference>
<keyword evidence="5" id="KW-0862">Zinc</keyword>
<gene>
    <name evidence="7" type="ORF">SMF913_25230</name>
</gene>
<evidence type="ECO:0000256" key="3">
    <source>
        <dbReference type="ARBA" id="ARBA00022723"/>
    </source>
</evidence>
<protein>
    <recommendedName>
        <fullName evidence="6">Metallo-beta-lactamase domain-containing protein</fullName>
    </recommendedName>
</protein>